<evidence type="ECO:0000313" key="1">
    <source>
        <dbReference type="EMBL" id="XCI77800.1"/>
    </source>
</evidence>
<proteinExistence type="predicted"/>
<organism evidence="1">
    <name type="scientific">Rhizobium phage IG49</name>
    <dbReference type="NCBI Taxonomy" id="3129228"/>
    <lineage>
        <taxon>Viruses</taxon>
        <taxon>Duplodnaviria</taxon>
        <taxon>Heunggongvirae</taxon>
        <taxon>Uroviricota</taxon>
        <taxon>Caudoviricetes</taxon>
    </lineage>
</organism>
<sequence length="30" mass="3357">MTNGKFLPLVKMRIEKVVIASSFQDQASMS</sequence>
<name>A0AAU8HZF6_9CAUD</name>
<reference evidence="1" key="1">
    <citation type="submission" date="2024-03" db="EMBL/GenBank/DDBJ databases">
        <authorList>
            <person name="Chantapakul B."/>
            <person name="Wang S."/>
        </authorList>
    </citation>
    <scope>NUCLEOTIDE SEQUENCE</scope>
</reference>
<gene>
    <name evidence="1" type="ORF">VGRTQORK_CDS0187</name>
</gene>
<dbReference type="EMBL" id="PP429227">
    <property type="protein sequence ID" value="XCI77800.1"/>
    <property type="molecule type" value="Genomic_DNA"/>
</dbReference>
<accession>A0AAU8HZF6</accession>
<protein>
    <submittedName>
        <fullName evidence="1">Uncharacterized protein</fullName>
    </submittedName>
</protein>